<comment type="pathway">
    <text evidence="1">Cell wall biogenesis; cell wall polysaccharide biosynthesis.</text>
</comment>
<gene>
    <name evidence="6" type="ORF">AVDCRST_MAG30-4521</name>
</gene>
<dbReference type="AlphaFoldDB" id="A0A6J4U2Q4"/>
<evidence type="ECO:0000256" key="1">
    <source>
        <dbReference type="ARBA" id="ARBA00004776"/>
    </source>
</evidence>
<keyword evidence="4" id="KW-0808">Transferase</keyword>
<dbReference type="PANTHER" id="PTHR43179:SF12">
    <property type="entry name" value="GALACTOFURANOSYLTRANSFERASE GLFT2"/>
    <property type="match status" value="1"/>
</dbReference>
<dbReference type="SUPFAM" id="SSF53448">
    <property type="entry name" value="Nucleotide-diphospho-sugar transferases"/>
    <property type="match status" value="1"/>
</dbReference>
<sequence>MSDWPLVTINILSYNKRDYVDETLTKLKTALDYPPESLELMVVDNASTDGTVEMLAERHPEVRVIETGANLGAPALNWGFERGRGDYFLVLDDDCYIEGSALKDAIGAAREHDADLISFAVISGVDPTYRFDRDYRTGLLGFWGCAFIVSRRLIEREGGYDPDLFIWGNEAELTMRVLDAGMRHVYLPSVVAVHMKGRPDDVQPTMSRLMNLRHFTHAVVKLFPVRDAVPVLAVLLFRTLAGGIARGELGGSLAGFARGARTGWRARRPIRREVAGLYRRNFPEFAHPALFEPRVRRLREPAAAGSDYNALRRRYWARRPDLYPDDFATLSV</sequence>
<comment type="similarity">
    <text evidence="2">Belongs to the glycosyltransferase 2 family.</text>
</comment>
<dbReference type="InterPro" id="IPR001173">
    <property type="entry name" value="Glyco_trans_2-like"/>
</dbReference>
<organism evidence="6">
    <name type="scientific">uncultured Solirubrobacteraceae bacterium</name>
    <dbReference type="NCBI Taxonomy" id="1162706"/>
    <lineage>
        <taxon>Bacteria</taxon>
        <taxon>Bacillati</taxon>
        <taxon>Actinomycetota</taxon>
        <taxon>Thermoleophilia</taxon>
        <taxon>Solirubrobacterales</taxon>
        <taxon>Solirubrobacteraceae</taxon>
        <taxon>environmental samples</taxon>
    </lineage>
</organism>
<dbReference type="GO" id="GO:0016757">
    <property type="term" value="F:glycosyltransferase activity"/>
    <property type="evidence" value="ECO:0007669"/>
    <property type="project" value="UniProtKB-KW"/>
</dbReference>
<dbReference type="Pfam" id="PF00535">
    <property type="entry name" value="Glycos_transf_2"/>
    <property type="match status" value="1"/>
</dbReference>
<dbReference type="EMBL" id="CADCVS010000590">
    <property type="protein sequence ID" value="CAA9538832.1"/>
    <property type="molecule type" value="Genomic_DNA"/>
</dbReference>
<evidence type="ECO:0000256" key="3">
    <source>
        <dbReference type="ARBA" id="ARBA00022676"/>
    </source>
</evidence>
<reference evidence="6" key="1">
    <citation type="submission" date="2020-02" db="EMBL/GenBank/DDBJ databases">
        <authorList>
            <person name="Meier V. D."/>
        </authorList>
    </citation>
    <scope>NUCLEOTIDE SEQUENCE</scope>
    <source>
        <strain evidence="6">AVDCRST_MAG30</strain>
    </source>
</reference>
<accession>A0A6J4U2Q4</accession>
<dbReference type="Gene3D" id="3.90.550.10">
    <property type="entry name" value="Spore Coat Polysaccharide Biosynthesis Protein SpsA, Chain A"/>
    <property type="match status" value="1"/>
</dbReference>
<evidence type="ECO:0000313" key="6">
    <source>
        <dbReference type="EMBL" id="CAA9538832.1"/>
    </source>
</evidence>
<dbReference type="PANTHER" id="PTHR43179">
    <property type="entry name" value="RHAMNOSYLTRANSFERASE WBBL"/>
    <property type="match status" value="1"/>
</dbReference>
<evidence type="ECO:0000259" key="5">
    <source>
        <dbReference type="Pfam" id="PF00535"/>
    </source>
</evidence>
<dbReference type="InterPro" id="IPR029044">
    <property type="entry name" value="Nucleotide-diphossugar_trans"/>
</dbReference>
<name>A0A6J4U2Q4_9ACTN</name>
<evidence type="ECO:0000256" key="4">
    <source>
        <dbReference type="ARBA" id="ARBA00022679"/>
    </source>
</evidence>
<evidence type="ECO:0000256" key="2">
    <source>
        <dbReference type="ARBA" id="ARBA00006739"/>
    </source>
</evidence>
<feature type="domain" description="Glycosyltransferase 2-like" evidence="5">
    <location>
        <begin position="10"/>
        <end position="137"/>
    </location>
</feature>
<protein>
    <recommendedName>
        <fullName evidence="5">Glycosyltransferase 2-like domain-containing protein</fullName>
    </recommendedName>
</protein>
<proteinExistence type="inferred from homology"/>
<keyword evidence="3" id="KW-0328">Glycosyltransferase</keyword>